<keyword evidence="4" id="KW-0255">Endonuclease</keyword>
<evidence type="ECO:0000313" key="9">
    <source>
        <dbReference type="Proteomes" id="UP000030300"/>
    </source>
</evidence>
<keyword evidence="9" id="KW-1185">Reference proteome</keyword>
<evidence type="ECO:0000313" key="8">
    <source>
        <dbReference type="EMBL" id="AIY15829.2"/>
    </source>
</evidence>
<comment type="similarity">
    <text evidence="1">Belongs to the HicA mRNA interferase family.</text>
</comment>
<proteinExistence type="inferred from homology"/>
<evidence type="ECO:0000256" key="2">
    <source>
        <dbReference type="ARBA" id="ARBA00022649"/>
    </source>
</evidence>
<keyword evidence="6" id="KW-0694">RNA-binding</keyword>
<accession>A0A0A1DF49</accession>
<dbReference type="GO" id="GO:0003729">
    <property type="term" value="F:mRNA binding"/>
    <property type="evidence" value="ECO:0007669"/>
    <property type="project" value="InterPro"/>
</dbReference>
<dbReference type="SUPFAM" id="SSF54786">
    <property type="entry name" value="YcfA/nrd intein domain"/>
    <property type="match status" value="1"/>
</dbReference>
<organism evidence="8 9">
    <name type="scientific">Nocardioides simplex</name>
    <name type="common">Arthrobacter simplex</name>
    <dbReference type="NCBI Taxonomy" id="2045"/>
    <lineage>
        <taxon>Bacteria</taxon>
        <taxon>Bacillati</taxon>
        <taxon>Actinomycetota</taxon>
        <taxon>Actinomycetes</taxon>
        <taxon>Propionibacteriales</taxon>
        <taxon>Nocardioidaceae</taxon>
        <taxon>Pimelobacter</taxon>
    </lineage>
</organism>
<evidence type="ECO:0000256" key="1">
    <source>
        <dbReference type="ARBA" id="ARBA00006620"/>
    </source>
</evidence>
<dbReference type="KEGG" id="psim:KR76_01880"/>
<evidence type="ECO:0000256" key="6">
    <source>
        <dbReference type="ARBA" id="ARBA00022884"/>
    </source>
</evidence>
<keyword evidence="7" id="KW-0346">Stress response</keyword>
<dbReference type="InterPro" id="IPR012933">
    <property type="entry name" value="HicA_mRNA_interferase"/>
</dbReference>
<dbReference type="STRING" id="2045.KR76_01880"/>
<gene>
    <name evidence="8" type="ORF">KR76_01880</name>
</gene>
<reference evidence="8 9" key="1">
    <citation type="journal article" date="2015" name="Genome Announc.">
        <title>Complete Genome Sequence of Steroid-Transforming Nocardioides simplex VKM Ac-2033D.</title>
        <authorList>
            <person name="Shtratnikova V.Y."/>
            <person name="Schelkunov M.I."/>
            <person name="Pekov Y.A."/>
            <person name="Fokina V.V."/>
            <person name="Logacheva M.D."/>
            <person name="Sokolov S.L."/>
            <person name="Bragin E.Y."/>
            <person name="Ashapkin V.V."/>
            <person name="Donova M.V."/>
        </authorList>
    </citation>
    <scope>NUCLEOTIDE SEQUENCE [LARGE SCALE GENOMIC DNA]</scope>
    <source>
        <strain evidence="8 9">VKM Ac-2033D</strain>
    </source>
</reference>
<dbReference type="Gene3D" id="3.30.920.30">
    <property type="entry name" value="Hypothetical protein"/>
    <property type="match status" value="1"/>
</dbReference>
<protein>
    <submittedName>
        <fullName evidence="8">Uncharacterized protein</fullName>
    </submittedName>
</protein>
<dbReference type="HOGENOM" id="CLU_164851_7_0_11"/>
<sequence>MKRLRKIAKSQGETVEIREGGSHTVVKIGSRQTTVPRHNEVNEITAKAIIKHMEASE</sequence>
<dbReference type="GO" id="GO:0004519">
    <property type="term" value="F:endonuclease activity"/>
    <property type="evidence" value="ECO:0007669"/>
    <property type="project" value="UniProtKB-KW"/>
</dbReference>
<keyword evidence="2" id="KW-1277">Toxin-antitoxin system</keyword>
<evidence type="ECO:0000256" key="7">
    <source>
        <dbReference type="ARBA" id="ARBA00023016"/>
    </source>
</evidence>
<dbReference type="InterPro" id="IPR038570">
    <property type="entry name" value="HicA_sf"/>
</dbReference>
<keyword evidence="5" id="KW-0378">Hydrolase</keyword>
<dbReference type="Pfam" id="PF07927">
    <property type="entry name" value="HicA_toxin"/>
    <property type="match status" value="1"/>
</dbReference>
<dbReference type="EMBL" id="CP009896">
    <property type="protein sequence ID" value="AIY15829.2"/>
    <property type="molecule type" value="Genomic_DNA"/>
</dbReference>
<evidence type="ECO:0000256" key="4">
    <source>
        <dbReference type="ARBA" id="ARBA00022759"/>
    </source>
</evidence>
<evidence type="ECO:0000256" key="3">
    <source>
        <dbReference type="ARBA" id="ARBA00022722"/>
    </source>
</evidence>
<dbReference type="Proteomes" id="UP000030300">
    <property type="component" value="Chromosome"/>
</dbReference>
<evidence type="ECO:0000256" key="5">
    <source>
        <dbReference type="ARBA" id="ARBA00022801"/>
    </source>
</evidence>
<name>A0A0A1DF49_NOCSI</name>
<dbReference type="GO" id="GO:0016787">
    <property type="term" value="F:hydrolase activity"/>
    <property type="evidence" value="ECO:0007669"/>
    <property type="project" value="UniProtKB-KW"/>
</dbReference>
<keyword evidence="3" id="KW-0540">Nuclease</keyword>
<dbReference type="AlphaFoldDB" id="A0A0A1DF49"/>